<evidence type="ECO:0000313" key="5">
    <source>
        <dbReference type="EMBL" id="GAA3574053.1"/>
    </source>
</evidence>
<dbReference type="EMBL" id="BAAAYR010000004">
    <property type="protein sequence ID" value="GAA3574053.1"/>
    <property type="molecule type" value="Genomic_DNA"/>
</dbReference>
<feature type="domain" description="Lsr2 dimerization" evidence="3">
    <location>
        <begin position="1"/>
        <end position="58"/>
    </location>
</feature>
<sequence>MAQRVQVILEDDLDGSQADETVLFGLDGAEYEVDLSTENAQGLRDALAPWVGVARRTGGRRKRATAGAAAPRPAENGSGSNTSDIRAWAQENGYEVSSRGRVSAEVRDAYEKAHG</sequence>
<feature type="region of interest" description="Disordered" evidence="2">
    <location>
        <begin position="55"/>
        <end position="87"/>
    </location>
</feature>
<dbReference type="Gene3D" id="3.30.60.230">
    <property type="entry name" value="Lsr2, dimerization domain"/>
    <property type="match status" value="1"/>
</dbReference>
<reference evidence="6" key="1">
    <citation type="journal article" date="2019" name="Int. J. Syst. Evol. Microbiol.">
        <title>The Global Catalogue of Microorganisms (GCM) 10K type strain sequencing project: providing services to taxonomists for standard genome sequencing and annotation.</title>
        <authorList>
            <consortium name="The Broad Institute Genomics Platform"/>
            <consortium name="The Broad Institute Genome Sequencing Center for Infectious Disease"/>
            <person name="Wu L."/>
            <person name="Ma J."/>
        </authorList>
    </citation>
    <scope>NUCLEOTIDE SEQUENCE [LARGE SCALE GENOMIC DNA]</scope>
    <source>
        <strain evidence="6">JCM 16540</strain>
    </source>
</reference>
<protein>
    <submittedName>
        <fullName evidence="5">Lsr2 family protein</fullName>
    </submittedName>
</protein>
<feature type="domain" description="Lsr2 DNA-binding" evidence="4">
    <location>
        <begin position="79"/>
        <end position="113"/>
    </location>
</feature>
<keyword evidence="1" id="KW-0238">DNA-binding</keyword>
<evidence type="ECO:0000259" key="3">
    <source>
        <dbReference type="Pfam" id="PF11774"/>
    </source>
</evidence>
<dbReference type="InterPro" id="IPR055370">
    <property type="entry name" value="Lsr2_DNA-bd"/>
</dbReference>
<dbReference type="Proteomes" id="UP001500767">
    <property type="component" value="Unassembled WGS sequence"/>
</dbReference>
<keyword evidence="6" id="KW-1185">Reference proteome</keyword>
<proteinExistence type="predicted"/>
<dbReference type="Gene3D" id="4.10.320.10">
    <property type="entry name" value="E3-binding domain"/>
    <property type="match status" value="1"/>
</dbReference>
<evidence type="ECO:0000313" key="6">
    <source>
        <dbReference type="Proteomes" id="UP001500767"/>
    </source>
</evidence>
<dbReference type="InterPro" id="IPR024412">
    <property type="entry name" value="Lsr2_dim_dom"/>
</dbReference>
<evidence type="ECO:0000259" key="4">
    <source>
        <dbReference type="Pfam" id="PF23359"/>
    </source>
</evidence>
<dbReference type="Pfam" id="PF11774">
    <property type="entry name" value="Lsr2"/>
    <property type="match status" value="1"/>
</dbReference>
<organism evidence="5 6">
    <name type="scientific">Microlunatus spumicola</name>
    <dbReference type="NCBI Taxonomy" id="81499"/>
    <lineage>
        <taxon>Bacteria</taxon>
        <taxon>Bacillati</taxon>
        <taxon>Actinomycetota</taxon>
        <taxon>Actinomycetes</taxon>
        <taxon>Propionibacteriales</taxon>
        <taxon>Propionibacteriaceae</taxon>
        <taxon>Microlunatus</taxon>
    </lineage>
</organism>
<dbReference type="Pfam" id="PF23359">
    <property type="entry name" value="Lsr2_DNA-bd"/>
    <property type="match status" value="1"/>
</dbReference>
<evidence type="ECO:0000256" key="2">
    <source>
        <dbReference type="SAM" id="MobiDB-lite"/>
    </source>
</evidence>
<evidence type="ECO:0000256" key="1">
    <source>
        <dbReference type="ARBA" id="ARBA00023125"/>
    </source>
</evidence>
<name>A0ABP6XYV5_9ACTN</name>
<dbReference type="RefSeq" id="WP_204910089.1">
    <property type="nucleotide sequence ID" value="NZ_BAAAYR010000004.1"/>
</dbReference>
<comment type="caution">
    <text evidence="5">The sequence shown here is derived from an EMBL/GenBank/DDBJ whole genome shotgun (WGS) entry which is preliminary data.</text>
</comment>
<dbReference type="InterPro" id="IPR042261">
    <property type="entry name" value="Lsr2-like_dimerization"/>
</dbReference>
<accession>A0ABP6XYV5</accession>
<dbReference type="InterPro" id="IPR036625">
    <property type="entry name" value="E3-bd_dom_sf"/>
</dbReference>
<feature type="compositionally biased region" description="Low complexity" evidence="2">
    <location>
        <begin position="65"/>
        <end position="74"/>
    </location>
</feature>
<gene>
    <name evidence="5" type="ORF">GCM10022197_33810</name>
</gene>